<organism evidence="1 2">
    <name type="scientific">Oceanidesulfovibrio indonesiensis</name>
    <dbReference type="NCBI Taxonomy" id="54767"/>
    <lineage>
        <taxon>Bacteria</taxon>
        <taxon>Pseudomonadati</taxon>
        <taxon>Thermodesulfobacteriota</taxon>
        <taxon>Desulfovibrionia</taxon>
        <taxon>Desulfovibrionales</taxon>
        <taxon>Desulfovibrionaceae</taxon>
        <taxon>Oceanidesulfovibrio</taxon>
    </lineage>
</organism>
<dbReference type="EMBL" id="QMIE01000002">
    <property type="protein sequence ID" value="TVM19428.1"/>
    <property type="molecule type" value="Genomic_DNA"/>
</dbReference>
<dbReference type="AlphaFoldDB" id="A0A7M3MIA9"/>
<sequence>MRLPVGWGDFLDRLTIQELKAERLPDGESRDAAARQLARMHAILDEHGGIADRLRASLAELRAVNASLWETESAVRQARLALDEYARDKDLFRFCELARNILAGNERRAALKNAIDNAMGVAGENKHY</sequence>
<evidence type="ECO:0000313" key="2">
    <source>
        <dbReference type="Proteomes" id="UP000448292"/>
    </source>
</evidence>
<dbReference type="Proteomes" id="UP000448292">
    <property type="component" value="Unassembled WGS sequence"/>
</dbReference>
<gene>
    <name evidence="1" type="ORF">DPQ33_03445</name>
</gene>
<name>A0A7M3MIA9_9BACT</name>
<keyword evidence="2" id="KW-1185">Reference proteome</keyword>
<protein>
    <submittedName>
        <fullName evidence="1">Uncharacterized protein</fullName>
    </submittedName>
</protein>
<accession>A0A7M3MIA9</accession>
<evidence type="ECO:0000313" key="1">
    <source>
        <dbReference type="EMBL" id="TVM19428.1"/>
    </source>
</evidence>
<proteinExistence type="predicted"/>
<reference evidence="1 2" key="1">
    <citation type="submission" date="2018-06" db="EMBL/GenBank/DDBJ databases">
        <title>Complete genome of Desulfovibrio indonesiensis P37SLT.</title>
        <authorList>
            <person name="Crispim J.S."/>
            <person name="Vidigal P.M.P."/>
            <person name="Silva L.C.F."/>
            <person name="Laguardia C.N."/>
            <person name="Araujo L.C."/>
            <person name="Dias R.S."/>
            <person name="Sousa M.P."/>
            <person name="Paula S.O."/>
            <person name="Silva C."/>
        </authorList>
    </citation>
    <scope>NUCLEOTIDE SEQUENCE [LARGE SCALE GENOMIC DNA]</scope>
    <source>
        <strain evidence="1 2">P37SLT</strain>
    </source>
</reference>
<comment type="caution">
    <text evidence="1">The sequence shown here is derived from an EMBL/GenBank/DDBJ whole genome shotgun (WGS) entry which is preliminary data.</text>
</comment>